<feature type="region of interest" description="Disordered" evidence="6">
    <location>
        <begin position="335"/>
        <end position="449"/>
    </location>
</feature>
<comment type="subcellular location">
    <subcellularLocation>
        <location evidence="1">Nucleus inner membrane</location>
        <topology evidence="1">Multi-pass membrane protein</topology>
    </subcellularLocation>
</comment>
<dbReference type="GeneID" id="27719077"/>
<evidence type="ECO:0000256" key="6">
    <source>
        <dbReference type="SAM" id="MobiDB-lite"/>
    </source>
</evidence>
<dbReference type="RefSeq" id="XP_016645877.1">
    <property type="nucleotide sequence ID" value="XM_016783603.1"/>
</dbReference>
<keyword evidence="5" id="KW-0539">Nucleus</keyword>
<dbReference type="AlphaFoldDB" id="A0A084GFG6"/>
<dbReference type="HOGENOM" id="CLU_013127_0_0_1"/>
<keyword evidence="4" id="KW-0472">Membrane</keyword>
<dbReference type="GO" id="GO:0034992">
    <property type="term" value="C:microtubule organizing center attachment site"/>
    <property type="evidence" value="ECO:0007669"/>
    <property type="project" value="TreeGrafter"/>
</dbReference>
<feature type="domain" description="Ima1 N-terminal" evidence="7">
    <location>
        <begin position="37"/>
        <end position="132"/>
    </location>
</feature>
<sequence length="684" mass="74852">MAVEDSGYFAGGPGSLYARSYRVSCEDPHSSLQCWAWNGEITDPPVATTTASQSHAYAFQRSGTPQSPESAQDIFCAKCLKNQHLYTASLAQYLPDDPDHPDYAALEKKYYKFRQDLEDRYPQMCADCEPKVLAKLNAAGYIAKTDFLRTAMERSRANRTSPRRRTMMFLTDSLGRWLWYGAFACQLLWHLSATADLLTSDLPAEAQGRYLVRAWNFTSRFLPSTESLIRLSLQMTVLGIWWNPKFPEIVRGFSRPILGLPKWYAFQAILAVARYLFPKIVQLDVERAEQATAQLAIHAFVAGLISYVYVLARKSVRLDTTPLFASAEMTTLRPKITRTRANKEKSSTTTQNLSDVLDDILNTPSRVTGKITGLDSPSSNTELPPSPQLSPFSPRTPPRKPTQPTYSEEMDWTPTSLPAPALRGPGITKAQPFGAPPSQADKPQRPFWAKVPPAPKAPAQRLVNPAPPATQTIKQDREIFTARFGGSSMFGSKKKSSSSGNYVNFAPPSFFSYENASADPRSSLADMLSSSFTLSQEEEDAAKAGSSPNSASRKSGGKGAPASGDSPPRRGSRGTDAAFLVVLIGLWLFAAQNPNEHSMQIMRASVGMGALLTLLLSKDAILRLSGGVSFGNIVGLLLCIAEIGAVGHLSLKLWTSSVLCAGCFEEGLWTIVVMLGHRLWDALA</sequence>
<evidence type="ECO:0000256" key="1">
    <source>
        <dbReference type="ARBA" id="ARBA00004473"/>
    </source>
</evidence>
<reference evidence="8 9" key="1">
    <citation type="journal article" date="2014" name="Genome Announc.">
        <title>Draft genome sequence of the pathogenic fungus Scedosporium apiospermum.</title>
        <authorList>
            <person name="Vandeputte P."/>
            <person name="Ghamrawi S."/>
            <person name="Rechenmann M."/>
            <person name="Iltis A."/>
            <person name="Giraud S."/>
            <person name="Fleury M."/>
            <person name="Thornton C."/>
            <person name="Delhaes L."/>
            <person name="Meyer W."/>
            <person name="Papon N."/>
            <person name="Bouchara J.P."/>
        </authorList>
    </citation>
    <scope>NUCLEOTIDE SEQUENCE [LARGE SCALE GENOMIC DNA]</scope>
    <source>
        <strain evidence="8 9">IHEM 14462</strain>
    </source>
</reference>
<dbReference type="OrthoDB" id="5966927at2759"/>
<accession>A0A084GFG6</accession>
<dbReference type="InterPro" id="IPR018617">
    <property type="entry name" value="Ima1_N"/>
</dbReference>
<dbReference type="PANTHER" id="PTHR28538:SF1">
    <property type="entry name" value="INTEGRAL INNER NUCLEAR MEMBRANE PROTEIN IMA1"/>
    <property type="match status" value="1"/>
</dbReference>
<keyword evidence="9" id="KW-1185">Reference proteome</keyword>
<evidence type="ECO:0000256" key="4">
    <source>
        <dbReference type="ARBA" id="ARBA00023136"/>
    </source>
</evidence>
<evidence type="ECO:0000256" key="5">
    <source>
        <dbReference type="ARBA" id="ARBA00023242"/>
    </source>
</evidence>
<gene>
    <name evidence="8" type="ORF">SAPIO_CDS0925</name>
</gene>
<keyword evidence="2" id="KW-0812">Transmembrane</keyword>
<proteinExistence type="predicted"/>
<dbReference type="OMA" id="YPQVCES"/>
<evidence type="ECO:0000259" key="7">
    <source>
        <dbReference type="Pfam" id="PF09779"/>
    </source>
</evidence>
<organism evidence="8 9">
    <name type="scientific">Pseudallescheria apiosperma</name>
    <name type="common">Scedosporium apiospermum</name>
    <dbReference type="NCBI Taxonomy" id="563466"/>
    <lineage>
        <taxon>Eukaryota</taxon>
        <taxon>Fungi</taxon>
        <taxon>Dikarya</taxon>
        <taxon>Ascomycota</taxon>
        <taxon>Pezizomycotina</taxon>
        <taxon>Sordariomycetes</taxon>
        <taxon>Hypocreomycetidae</taxon>
        <taxon>Microascales</taxon>
        <taxon>Microascaceae</taxon>
        <taxon>Scedosporium</taxon>
    </lineage>
</organism>
<protein>
    <recommendedName>
        <fullName evidence="7">Ima1 N-terminal domain-containing protein</fullName>
    </recommendedName>
</protein>
<dbReference type="VEuPathDB" id="FungiDB:SAPIO_CDS0925"/>
<dbReference type="GO" id="GO:0071765">
    <property type="term" value="P:nuclear inner membrane organization"/>
    <property type="evidence" value="ECO:0007669"/>
    <property type="project" value="InterPro"/>
</dbReference>
<evidence type="ECO:0000256" key="3">
    <source>
        <dbReference type="ARBA" id="ARBA00022989"/>
    </source>
</evidence>
<keyword evidence="3" id="KW-1133">Transmembrane helix</keyword>
<comment type="caution">
    <text evidence="8">The sequence shown here is derived from an EMBL/GenBank/DDBJ whole genome shotgun (WGS) entry which is preliminary data.</text>
</comment>
<evidence type="ECO:0000313" key="8">
    <source>
        <dbReference type="EMBL" id="KEZ46078.1"/>
    </source>
</evidence>
<feature type="compositionally biased region" description="Pro residues" evidence="6">
    <location>
        <begin position="384"/>
        <end position="401"/>
    </location>
</feature>
<evidence type="ECO:0000256" key="2">
    <source>
        <dbReference type="ARBA" id="ARBA00022692"/>
    </source>
</evidence>
<dbReference type="PANTHER" id="PTHR28538">
    <property type="entry name" value="INTEGRAL INNER NUCLEAR MEMBRANE PROTEIN IMA1"/>
    <property type="match status" value="1"/>
</dbReference>
<evidence type="ECO:0000313" key="9">
    <source>
        <dbReference type="Proteomes" id="UP000028545"/>
    </source>
</evidence>
<dbReference type="EMBL" id="JOWA01000044">
    <property type="protein sequence ID" value="KEZ46078.1"/>
    <property type="molecule type" value="Genomic_DNA"/>
</dbReference>
<dbReference type="KEGG" id="sapo:SAPIO_CDS0925"/>
<dbReference type="Proteomes" id="UP000028545">
    <property type="component" value="Unassembled WGS sequence"/>
</dbReference>
<dbReference type="Pfam" id="PF09779">
    <property type="entry name" value="Ima1_N"/>
    <property type="match status" value="1"/>
</dbReference>
<dbReference type="GO" id="GO:0044732">
    <property type="term" value="C:mitotic spindle pole body"/>
    <property type="evidence" value="ECO:0007669"/>
    <property type="project" value="TreeGrafter"/>
</dbReference>
<name>A0A084GFG6_PSEDA</name>
<feature type="region of interest" description="Disordered" evidence="6">
    <location>
        <begin position="535"/>
        <end position="572"/>
    </location>
</feature>
<dbReference type="InterPro" id="IPR042321">
    <property type="entry name" value="Ima1"/>
</dbReference>
<dbReference type="GO" id="GO:0005637">
    <property type="term" value="C:nuclear inner membrane"/>
    <property type="evidence" value="ECO:0007669"/>
    <property type="project" value="UniProtKB-SubCell"/>
</dbReference>
<dbReference type="GO" id="GO:0034506">
    <property type="term" value="C:chromosome, centromeric core domain"/>
    <property type="evidence" value="ECO:0007669"/>
    <property type="project" value="TreeGrafter"/>
</dbReference>